<organism evidence="2 3">
    <name type="scientific">Prunus armeniaca</name>
    <name type="common">Apricot</name>
    <name type="synonym">Armeniaca vulgaris</name>
    <dbReference type="NCBI Taxonomy" id="36596"/>
    <lineage>
        <taxon>Eukaryota</taxon>
        <taxon>Viridiplantae</taxon>
        <taxon>Streptophyta</taxon>
        <taxon>Embryophyta</taxon>
        <taxon>Tracheophyta</taxon>
        <taxon>Spermatophyta</taxon>
        <taxon>Magnoliopsida</taxon>
        <taxon>eudicotyledons</taxon>
        <taxon>Gunneridae</taxon>
        <taxon>Pentapetalae</taxon>
        <taxon>rosids</taxon>
        <taxon>fabids</taxon>
        <taxon>Rosales</taxon>
        <taxon>Rosaceae</taxon>
        <taxon>Amygdaloideae</taxon>
        <taxon>Amygdaleae</taxon>
        <taxon>Prunus</taxon>
    </lineage>
</organism>
<reference evidence="2 3" key="1">
    <citation type="submission" date="2020-05" db="EMBL/GenBank/DDBJ databases">
        <authorList>
            <person name="Campoy J."/>
            <person name="Schneeberger K."/>
            <person name="Spophaly S."/>
        </authorList>
    </citation>
    <scope>NUCLEOTIDE SEQUENCE [LARGE SCALE GENOMIC DNA]</scope>
    <source>
        <strain evidence="2">PruArmRojPasFocal</strain>
    </source>
</reference>
<sequence length="63" mass="6430">MKPEGGGVPAGASGSGGGGVKSEVEARIGGGRRAKRKIRLERYEVSKGFGISWKNGRGGSGVW</sequence>
<dbReference type="EMBL" id="CAEKDK010000001">
    <property type="protein sequence ID" value="CAB4266680.1"/>
    <property type="molecule type" value="Genomic_DNA"/>
</dbReference>
<feature type="compositionally biased region" description="Gly residues" evidence="1">
    <location>
        <begin position="1"/>
        <end position="20"/>
    </location>
</feature>
<name>A0A6J5TRP5_PRUAR</name>
<evidence type="ECO:0000313" key="3">
    <source>
        <dbReference type="Proteomes" id="UP000507222"/>
    </source>
</evidence>
<protein>
    <submittedName>
        <fullName evidence="2">Uncharacterized protein</fullName>
    </submittedName>
</protein>
<proteinExistence type="predicted"/>
<evidence type="ECO:0000313" key="2">
    <source>
        <dbReference type="EMBL" id="CAB4266680.1"/>
    </source>
</evidence>
<accession>A0A6J5TRP5</accession>
<feature type="region of interest" description="Disordered" evidence="1">
    <location>
        <begin position="1"/>
        <end position="33"/>
    </location>
</feature>
<dbReference type="Proteomes" id="UP000507222">
    <property type="component" value="Unassembled WGS sequence"/>
</dbReference>
<gene>
    <name evidence="2" type="ORF">CURHAP_LOCUS9052</name>
</gene>
<evidence type="ECO:0000256" key="1">
    <source>
        <dbReference type="SAM" id="MobiDB-lite"/>
    </source>
</evidence>
<dbReference type="AlphaFoldDB" id="A0A6J5TRP5"/>